<dbReference type="InterPro" id="IPR033562">
    <property type="entry name" value="PLPL"/>
</dbReference>
<comment type="domain">
    <text evidence="3">The nitrogen atoms of the two glycine residues in the GGXR motif define the oxyanion hole, and stabilize the oxyanion that forms during the nucleophilic attack by the catalytic serine during substrate cleavage.</text>
</comment>
<dbReference type="GO" id="GO:0005811">
    <property type="term" value="C:lipid droplet"/>
    <property type="evidence" value="ECO:0007669"/>
    <property type="project" value="TreeGrafter"/>
</dbReference>
<keyword evidence="2 3" id="KW-0378">Hydrolase</keyword>
<reference evidence="6 7" key="1">
    <citation type="journal article" date="2009" name="Science">
        <title>Green evolution and dynamic adaptations revealed by genomes of the marine picoeukaryotes Micromonas.</title>
        <authorList>
            <person name="Worden A.Z."/>
            <person name="Lee J.H."/>
            <person name="Mock T."/>
            <person name="Rouze P."/>
            <person name="Simmons M.P."/>
            <person name="Aerts A.L."/>
            <person name="Allen A.E."/>
            <person name="Cuvelier M.L."/>
            <person name="Derelle E."/>
            <person name="Everett M.V."/>
            <person name="Foulon E."/>
            <person name="Grimwood J."/>
            <person name="Gundlach H."/>
            <person name="Henrissat B."/>
            <person name="Napoli C."/>
            <person name="McDonald S.M."/>
            <person name="Parker M.S."/>
            <person name="Rombauts S."/>
            <person name="Salamov A."/>
            <person name="Von Dassow P."/>
            <person name="Badger J.H."/>
            <person name="Coutinho P.M."/>
            <person name="Demir E."/>
            <person name="Dubchak I."/>
            <person name="Gentemann C."/>
            <person name="Eikrem W."/>
            <person name="Gready J.E."/>
            <person name="John U."/>
            <person name="Lanier W."/>
            <person name="Lindquist E.A."/>
            <person name="Lucas S."/>
            <person name="Mayer K.F."/>
            <person name="Moreau H."/>
            <person name="Not F."/>
            <person name="Otillar R."/>
            <person name="Panaud O."/>
            <person name="Pangilinan J."/>
            <person name="Paulsen I."/>
            <person name="Piegu B."/>
            <person name="Poliakov A."/>
            <person name="Robbens S."/>
            <person name="Schmutz J."/>
            <person name="Toulza E."/>
            <person name="Wyss T."/>
            <person name="Zelensky A."/>
            <person name="Zhou K."/>
            <person name="Armbrust E.V."/>
            <person name="Bhattacharya D."/>
            <person name="Goodenough U.W."/>
            <person name="Van de Peer Y."/>
            <person name="Grigoriev I.V."/>
        </authorList>
    </citation>
    <scope>NUCLEOTIDE SEQUENCE [LARGE SCALE GENOMIC DNA]</scope>
    <source>
        <strain evidence="6 7">CCMP1545</strain>
    </source>
</reference>
<feature type="active site" description="Nucleophile" evidence="2">
    <location>
        <position position="109"/>
    </location>
</feature>
<dbReference type="GO" id="GO:0005737">
    <property type="term" value="C:cytoplasm"/>
    <property type="evidence" value="ECO:0007669"/>
    <property type="project" value="TreeGrafter"/>
</dbReference>
<dbReference type="Pfam" id="PF01734">
    <property type="entry name" value="Patatin"/>
    <property type="match status" value="1"/>
</dbReference>
<dbReference type="GO" id="GO:0016020">
    <property type="term" value="C:membrane"/>
    <property type="evidence" value="ECO:0007669"/>
    <property type="project" value="TreeGrafter"/>
</dbReference>
<dbReference type="EMBL" id="GG663738">
    <property type="protein sequence ID" value="EEH57712.1"/>
    <property type="molecule type" value="Genomic_DNA"/>
</dbReference>
<dbReference type="AlphaFoldDB" id="C1MQH7"/>
<evidence type="ECO:0000256" key="3">
    <source>
        <dbReference type="RuleBase" id="RU361262"/>
    </source>
</evidence>
<dbReference type="GO" id="GO:0004806">
    <property type="term" value="F:triacylglycerol lipase activity"/>
    <property type="evidence" value="ECO:0007669"/>
    <property type="project" value="TreeGrafter"/>
</dbReference>
<evidence type="ECO:0000256" key="2">
    <source>
        <dbReference type="PROSITE-ProRule" id="PRU01161"/>
    </source>
</evidence>
<comment type="function">
    <text evidence="3">Lipolytic acyl hydrolase (LAH).</text>
</comment>
<feature type="compositionally biased region" description="Polar residues" evidence="4">
    <location>
        <begin position="1"/>
        <end position="10"/>
    </location>
</feature>
<dbReference type="STRING" id="564608.C1MQH7"/>
<dbReference type="KEGG" id="mpp:MICPUCDRAFT_57295"/>
<dbReference type="OMA" id="CHIPLYC"/>
<keyword evidence="7" id="KW-1185">Reference proteome</keyword>
<evidence type="ECO:0000313" key="7">
    <source>
        <dbReference type="Proteomes" id="UP000001876"/>
    </source>
</evidence>
<feature type="short sequence motif" description="DGA/G" evidence="2">
    <location>
        <begin position="246"/>
        <end position="248"/>
    </location>
</feature>
<evidence type="ECO:0000256" key="1">
    <source>
        <dbReference type="ARBA" id="ARBA00023098"/>
    </source>
</evidence>
<evidence type="ECO:0000313" key="6">
    <source>
        <dbReference type="EMBL" id="EEH57712.1"/>
    </source>
</evidence>
<keyword evidence="1 2" id="KW-0443">Lipid metabolism</keyword>
<evidence type="ECO:0000259" key="5">
    <source>
        <dbReference type="PROSITE" id="PS51635"/>
    </source>
</evidence>
<dbReference type="Proteomes" id="UP000001876">
    <property type="component" value="Unassembled WGS sequence"/>
</dbReference>
<feature type="compositionally biased region" description="Basic and acidic residues" evidence="4">
    <location>
        <begin position="16"/>
        <end position="29"/>
    </location>
</feature>
<dbReference type="SUPFAM" id="SSF52151">
    <property type="entry name" value="FabD/lysophospholipase-like"/>
    <property type="match status" value="1"/>
</dbReference>
<dbReference type="RefSeq" id="XP_003057761.1">
    <property type="nucleotide sequence ID" value="XM_003057715.1"/>
</dbReference>
<gene>
    <name evidence="6" type="ORF">MICPUCDRAFT_57295</name>
</gene>
<protein>
    <recommendedName>
        <fullName evidence="3">Patatin</fullName>
        <ecNumber evidence="3">3.1.1.-</ecNumber>
    </recommendedName>
</protein>
<keyword evidence="2 3" id="KW-0442">Lipid degradation</keyword>
<proteinExistence type="inferred from homology"/>
<dbReference type="InterPro" id="IPR002641">
    <property type="entry name" value="PNPLA_dom"/>
</dbReference>
<feature type="short sequence motif" description="GXSXG" evidence="2">
    <location>
        <begin position="107"/>
        <end position="111"/>
    </location>
</feature>
<dbReference type="EC" id="3.1.1.-" evidence="3"/>
<dbReference type="OrthoDB" id="197155at2759"/>
<comment type="caution">
    <text evidence="2">Lacks conserved residue(s) required for the propagation of feature annotation.</text>
</comment>
<feature type="compositionally biased region" description="Basic residues" evidence="4">
    <location>
        <begin position="30"/>
        <end position="41"/>
    </location>
</feature>
<evidence type="ECO:0000256" key="4">
    <source>
        <dbReference type="SAM" id="MobiDB-lite"/>
    </source>
</evidence>
<name>C1MQH7_MICPC</name>
<dbReference type="GO" id="GO:0055088">
    <property type="term" value="P:lipid homeostasis"/>
    <property type="evidence" value="ECO:0007669"/>
    <property type="project" value="TreeGrafter"/>
</dbReference>
<dbReference type="GeneID" id="9683199"/>
<dbReference type="PANTHER" id="PTHR12406:SF7">
    <property type="entry name" value="PATATIN-LIKE PHOSPHOLIPASE DOMAIN-CONTAINING PROTEIN 4"/>
    <property type="match status" value="1"/>
</dbReference>
<feature type="active site" description="Proton acceptor" evidence="2">
    <location>
        <position position="246"/>
    </location>
</feature>
<organism evidence="7">
    <name type="scientific">Micromonas pusilla (strain CCMP1545)</name>
    <name type="common">Picoplanktonic green alga</name>
    <dbReference type="NCBI Taxonomy" id="564608"/>
    <lineage>
        <taxon>Eukaryota</taxon>
        <taxon>Viridiplantae</taxon>
        <taxon>Chlorophyta</taxon>
        <taxon>Mamiellophyceae</taxon>
        <taxon>Mamiellales</taxon>
        <taxon>Mamiellaceae</taxon>
        <taxon>Micromonas</taxon>
    </lineage>
</organism>
<feature type="region of interest" description="Disordered" evidence="4">
    <location>
        <begin position="1"/>
        <end position="47"/>
    </location>
</feature>
<accession>C1MQH7</accession>
<dbReference type="InterPro" id="IPR016035">
    <property type="entry name" value="Acyl_Trfase/lysoPLipase"/>
</dbReference>
<feature type="domain" description="PNPLA" evidence="5">
    <location>
        <begin position="74"/>
        <end position="259"/>
    </location>
</feature>
<dbReference type="GO" id="GO:0019433">
    <property type="term" value="P:triglyceride catabolic process"/>
    <property type="evidence" value="ECO:0007669"/>
    <property type="project" value="TreeGrafter"/>
</dbReference>
<dbReference type="Gene3D" id="3.40.1090.10">
    <property type="entry name" value="Cytosolic phospholipase A2 catalytic domain"/>
    <property type="match status" value="1"/>
</dbReference>
<comment type="similarity">
    <text evidence="3">Belongs to the patatin family.</text>
</comment>
<dbReference type="PANTHER" id="PTHR12406">
    <property type="entry name" value="CALCIUM-INDEPENDENT PHOSPHOLIPASE A2 IPLA2 -RELATED"/>
    <property type="match status" value="1"/>
</dbReference>
<sequence length="377" mass="39356">MASTSRSLAPSPTRDVAFDRGRRAGDARATRARAHRRRRPRASSATEIGADVIAVAASPAPSGRGASPSPPDGYGFSAAGMIFPYHVGAWRVLSETNLIGPTTPVAGASAGALVAAFIACGMTPDDGERALMRVLRDCRANGVLGRVGAVLEATLREELPRDAHERCSRGNLHVSITTPKLLGPWNAGTPDENRVGFNGGPVALDGELVSAFDTFDDLVGALLSSCHIPLYCGWPTRAYRGKRRVDGGWTNLAPTPPGSLNATRVASFPLLDAWNATVEGDGAATGNFFAKEASFWAGWGDDESRGSLIAPDAAGGVSDVDYVTLGKWALLPASDDILDELVEMGRRDAARWVEVNGFCEDRAAAAAVATADAATGS</sequence>
<dbReference type="eggNOG" id="KOG3773">
    <property type="taxonomic scope" value="Eukaryota"/>
</dbReference>
<dbReference type="PROSITE" id="PS51635">
    <property type="entry name" value="PNPLA"/>
    <property type="match status" value="1"/>
</dbReference>